<dbReference type="GO" id="GO:0004053">
    <property type="term" value="F:arginase activity"/>
    <property type="evidence" value="ECO:0007669"/>
    <property type="project" value="TreeGrafter"/>
</dbReference>
<name>W6T3U6_9LACO</name>
<evidence type="ECO:0000256" key="1">
    <source>
        <dbReference type="ARBA" id="ARBA00022723"/>
    </source>
</evidence>
<dbReference type="CDD" id="cd09999">
    <property type="entry name" value="Arginase-like_1"/>
    <property type="match status" value="1"/>
</dbReference>
<keyword evidence="3" id="KW-0464">Manganese</keyword>
<dbReference type="SUPFAM" id="SSF52768">
    <property type="entry name" value="Arginase/deacetylase"/>
    <property type="match status" value="1"/>
</dbReference>
<dbReference type="Pfam" id="PF00491">
    <property type="entry name" value="Arginase"/>
    <property type="match status" value="1"/>
</dbReference>
<dbReference type="Gene3D" id="3.40.800.10">
    <property type="entry name" value="Ureohydrolase domain"/>
    <property type="match status" value="1"/>
</dbReference>
<keyword evidence="1" id="KW-0479">Metal-binding</keyword>
<dbReference type="Proteomes" id="UP000019247">
    <property type="component" value="Unassembled WGS sequence"/>
</dbReference>
<evidence type="ECO:0000256" key="2">
    <source>
        <dbReference type="ARBA" id="ARBA00022801"/>
    </source>
</evidence>
<dbReference type="eggNOG" id="COG0010">
    <property type="taxonomic scope" value="Bacteria"/>
</dbReference>
<protein>
    <submittedName>
        <fullName evidence="5">Arginase</fullName>
    </submittedName>
</protein>
<evidence type="ECO:0000256" key="4">
    <source>
        <dbReference type="PROSITE-ProRule" id="PRU00742"/>
    </source>
</evidence>
<dbReference type="GO" id="GO:0030145">
    <property type="term" value="F:manganese ion binding"/>
    <property type="evidence" value="ECO:0007669"/>
    <property type="project" value="TreeGrafter"/>
</dbReference>
<evidence type="ECO:0000313" key="6">
    <source>
        <dbReference type="Proteomes" id="UP000019247"/>
    </source>
</evidence>
<dbReference type="PANTHER" id="PTHR43782">
    <property type="entry name" value="ARGINASE"/>
    <property type="match status" value="1"/>
</dbReference>
<dbReference type="PANTHER" id="PTHR43782:SF3">
    <property type="entry name" value="ARGINASE"/>
    <property type="match status" value="1"/>
</dbReference>
<dbReference type="EMBL" id="AWWK01000094">
    <property type="protein sequence ID" value="ETY72537.1"/>
    <property type="molecule type" value="Genomic_DNA"/>
</dbReference>
<dbReference type="InterPro" id="IPR006035">
    <property type="entry name" value="Ureohydrolase"/>
</dbReference>
<evidence type="ECO:0000313" key="5">
    <source>
        <dbReference type="EMBL" id="ETY72537.1"/>
    </source>
</evidence>
<accession>W6T3U6</accession>
<comment type="similarity">
    <text evidence="4">Belongs to the arginase family.</text>
</comment>
<proteinExistence type="inferred from homology"/>
<keyword evidence="2" id="KW-0378">Hydrolase</keyword>
<dbReference type="RefSeq" id="WP_033614887.1">
    <property type="nucleotide sequence ID" value="NZ_KK036540.1"/>
</dbReference>
<comment type="caution">
    <text evidence="5">The sequence shown here is derived from an EMBL/GenBank/DDBJ whole genome shotgun (WGS) entry which is preliminary data.</text>
</comment>
<dbReference type="AlphaFoldDB" id="W6T3U6"/>
<dbReference type="PROSITE" id="PS51409">
    <property type="entry name" value="ARGINASE_2"/>
    <property type="match status" value="1"/>
</dbReference>
<evidence type="ECO:0000256" key="3">
    <source>
        <dbReference type="ARBA" id="ARBA00023211"/>
    </source>
</evidence>
<dbReference type="HOGENOM" id="CLU_085654_1_0_9"/>
<dbReference type="STRING" id="1400520.LFAB_16775"/>
<organism evidence="5 6">
    <name type="scientific">Lactiplantibacillus fabifermentans T30PCM01</name>
    <dbReference type="NCBI Taxonomy" id="1400520"/>
    <lineage>
        <taxon>Bacteria</taxon>
        <taxon>Bacillati</taxon>
        <taxon>Bacillota</taxon>
        <taxon>Bacilli</taxon>
        <taxon>Lactobacillales</taxon>
        <taxon>Lactobacillaceae</taxon>
        <taxon>Lactiplantibacillus</taxon>
    </lineage>
</organism>
<reference evidence="5 6" key="1">
    <citation type="journal article" date="2014" name="Genome Announc.">
        <title>Genome Sequence of Lactobacillus fabifermentans Strain T30PCM01, Isolated from Fermenting Grape Marc.</title>
        <authorList>
            <person name="Treu L."/>
            <person name="Vendramin V."/>
            <person name="Bovo B."/>
            <person name="Giacomini A."/>
            <person name="Corich V."/>
            <person name="Campanaro S."/>
        </authorList>
    </citation>
    <scope>NUCLEOTIDE SEQUENCE [LARGE SCALE GENOMIC DNA]</scope>
    <source>
        <strain evidence="5 6">T30PCM01</strain>
    </source>
</reference>
<dbReference type="PATRIC" id="fig|1400520.3.peg.3298"/>
<dbReference type="GO" id="GO:0005829">
    <property type="term" value="C:cytosol"/>
    <property type="evidence" value="ECO:0007669"/>
    <property type="project" value="TreeGrafter"/>
</dbReference>
<gene>
    <name evidence="5" type="ORF">LFAB_16775</name>
</gene>
<dbReference type="OrthoDB" id="9789727at2"/>
<sequence>MEKSTLELLLPQWQGGNNPNYQIGNEILAAIVPHSQNIERLKIPVATDALPVQTTQIDGEATLLTQFEITGDILRLKQPARVITLGGDCSISEAPFDYLNGRYDNLGVIWLDAHPDVSNATNSQHVHEMVLANLLNTGAPKFNQQITHHLAPNQVMLAGLKYDELRPMDQAVNDLSLSYATPEALAQGNQVVSNWIAANHIQHIAVHWDLDVLSPDDFRSIYPGEPHTNPANFPAAVGRMTLKQVFDLLTMISTQNDLVGLSIAEHMPWDAINLRNGLANLPIFK</sequence>
<dbReference type="InterPro" id="IPR023696">
    <property type="entry name" value="Ureohydrolase_dom_sf"/>
</dbReference>